<keyword evidence="1" id="KW-0732">Signal</keyword>
<evidence type="ECO:0000313" key="3">
    <source>
        <dbReference type="Proteomes" id="UP000032430"/>
    </source>
</evidence>
<proteinExistence type="predicted"/>
<dbReference type="AlphaFoldDB" id="A0A098G8P5"/>
<evidence type="ECO:0000313" key="2">
    <source>
        <dbReference type="EMBL" id="CEG58364.1"/>
    </source>
</evidence>
<dbReference type="HOGENOM" id="CLU_042505_0_1_6"/>
<organism evidence="2 3">
    <name type="scientific">Legionella fallonii LLAP-10</name>
    <dbReference type="NCBI Taxonomy" id="1212491"/>
    <lineage>
        <taxon>Bacteria</taxon>
        <taxon>Pseudomonadati</taxon>
        <taxon>Pseudomonadota</taxon>
        <taxon>Gammaproteobacteria</taxon>
        <taxon>Legionellales</taxon>
        <taxon>Legionellaceae</taxon>
        <taxon>Legionella</taxon>
    </lineage>
</organism>
<reference evidence="3" key="1">
    <citation type="submission" date="2014-09" db="EMBL/GenBank/DDBJ databases">
        <authorList>
            <person name="Gomez-Valero L."/>
        </authorList>
    </citation>
    <scope>NUCLEOTIDE SEQUENCE [LARGE SCALE GENOMIC DNA]</scope>
    <source>
        <strain evidence="3">ATCC700992</strain>
    </source>
</reference>
<accession>A0A098G8P5</accession>
<protein>
    <submittedName>
        <fullName evidence="2">Outer membrane protein, OmpW</fullName>
    </submittedName>
</protein>
<dbReference type="InterPro" id="IPR011250">
    <property type="entry name" value="OMP/PagP_B-barrel"/>
</dbReference>
<dbReference type="PANTHER" id="PTHR36920:SF1">
    <property type="entry name" value="OUTER MEMBRANE PROTEIN W"/>
    <property type="match status" value="1"/>
</dbReference>
<feature type="chain" id="PRO_5001935452" evidence="1">
    <location>
        <begin position="23"/>
        <end position="210"/>
    </location>
</feature>
<dbReference type="InterPro" id="IPR005618">
    <property type="entry name" value="OMPW"/>
</dbReference>
<dbReference type="KEGG" id="lfa:LFA_3015"/>
<dbReference type="PANTHER" id="PTHR36920">
    <property type="match status" value="1"/>
</dbReference>
<gene>
    <name evidence="2" type="ORF">LFA_3015</name>
</gene>
<keyword evidence="3" id="KW-1185">Reference proteome</keyword>
<dbReference type="Pfam" id="PF03922">
    <property type="entry name" value="OmpW"/>
    <property type="match status" value="1"/>
</dbReference>
<dbReference type="OrthoDB" id="9807574at2"/>
<sequence length="210" mass="22679">MKKLTGLFIASICLSNSFSACADSPWLTRVRAIDVIPEASSNTISLIGGKVTHISSQVTPELDFSYFFTRKIAAELILATTQHSARATNTALGTVNLGKVYVLPPTLTLQYHFLPARSFNPYVGAGINYTHFYHVTNGPVSLSTSYGDSVGPALQIGADLALNNNWSLNVDVKQIFMWSNVKVNTALGQLNTHVTINPVVVGVGLGYRFS</sequence>
<dbReference type="GO" id="GO:0019867">
    <property type="term" value="C:outer membrane"/>
    <property type="evidence" value="ECO:0007669"/>
    <property type="project" value="InterPro"/>
</dbReference>
<dbReference type="Gene3D" id="2.40.160.20">
    <property type="match status" value="1"/>
</dbReference>
<dbReference type="GO" id="GO:0055085">
    <property type="term" value="P:transmembrane transport"/>
    <property type="evidence" value="ECO:0007669"/>
    <property type="project" value="TreeGrafter"/>
</dbReference>
<dbReference type="Proteomes" id="UP000032430">
    <property type="component" value="Chromosome I"/>
</dbReference>
<evidence type="ECO:0000256" key="1">
    <source>
        <dbReference type="SAM" id="SignalP"/>
    </source>
</evidence>
<dbReference type="RefSeq" id="WP_045096695.1">
    <property type="nucleotide sequence ID" value="NZ_LN614827.1"/>
</dbReference>
<feature type="signal peptide" evidence="1">
    <location>
        <begin position="1"/>
        <end position="22"/>
    </location>
</feature>
<dbReference type="PROSITE" id="PS51257">
    <property type="entry name" value="PROKAR_LIPOPROTEIN"/>
    <property type="match status" value="1"/>
</dbReference>
<dbReference type="STRING" id="1212491.LFA_3015"/>
<name>A0A098G8P5_9GAMM</name>
<dbReference type="SUPFAM" id="SSF56925">
    <property type="entry name" value="OMPA-like"/>
    <property type="match status" value="1"/>
</dbReference>
<dbReference type="EMBL" id="LN614827">
    <property type="protein sequence ID" value="CEG58364.1"/>
    <property type="molecule type" value="Genomic_DNA"/>
</dbReference>